<feature type="non-terminal residue" evidence="1">
    <location>
        <position position="1"/>
    </location>
</feature>
<gene>
    <name evidence="1" type="ORF">RPERSI_LOCUS33446</name>
</gene>
<evidence type="ECO:0000313" key="2">
    <source>
        <dbReference type="Proteomes" id="UP000789920"/>
    </source>
</evidence>
<dbReference type="EMBL" id="CAJVQC010144766">
    <property type="protein sequence ID" value="CAG8844971.1"/>
    <property type="molecule type" value="Genomic_DNA"/>
</dbReference>
<dbReference type="Proteomes" id="UP000789920">
    <property type="component" value="Unassembled WGS sequence"/>
</dbReference>
<reference evidence="1" key="1">
    <citation type="submission" date="2021-06" db="EMBL/GenBank/DDBJ databases">
        <authorList>
            <person name="Kallberg Y."/>
            <person name="Tangrot J."/>
            <person name="Rosling A."/>
        </authorList>
    </citation>
    <scope>NUCLEOTIDE SEQUENCE</scope>
    <source>
        <strain evidence="1">MA461A</strain>
    </source>
</reference>
<proteinExistence type="predicted"/>
<keyword evidence="2" id="KW-1185">Reference proteome</keyword>
<name>A0ACA9SNK6_9GLOM</name>
<accession>A0ACA9SNK6</accession>
<evidence type="ECO:0000313" key="1">
    <source>
        <dbReference type="EMBL" id="CAG8844971.1"/>
    </source>
</evidence>
<sequence>NGTRGLNAVIQRKSKCATKHLMVYSLYDLSRWLKDYHRQRCIILVDEYDHPLDIAGASHTATIKKLIGHLSESIREQLSELLLKGAITVKIIDDIDYKQLSSQHAYRTFWAFLYYTGYVTMDTNK</sequence>
<comment type="caution">
    <text evidence="1">The sequence shown here is derived from an EMBL/GenBank/DDBJ whole genome shotgun (WGS) entry which is preliminary data.</text>
</comment>
<feature type="non-terminal residue" evidence="1">
    <location>
        <position position="125"/>
    </location>
</feature>
<protein>
    <submittedName>
        <fullName evidence="1">4980_t:CDS:1</fullName>
    </submittedName>
</protein>
<organism evidence="1 2">
    <name type="scientific">Racocetra persica</name>
    <dbReference type="NCBI Taxonomy" id="160502"/>
    <lineage>
        <taxon>Eukaryota</taxon>
        <taxon>Fungi</taxon>
        <taxon>Fungi incertae sedis</taxon>
        <taxon>Mucoromycota</taxon>
        <taxon>Glomeromycotina</taxon>
        <taxon>Glomeromycetes</taxon>
        <taxon>Diversisporales</taxon>
        <taxon>Gigasporaceae</taxon>
        <taxon>Racocetra</taxon>
    </lineage>
</organism>